<keyword evidence="7" id="KW-0255">Endonuclease</keyword>
<keyword evidence="3" id="KW-0645">Protease</keyword>
<evidence type="ECO:0000313" key="14">
    <source>
        <dbReference type="EMBL" id="CAB3263343.1"/>
    </source>
</evidence>
<name>A0A6F9DK63_9ASCI</name>
<dbReference type="FunFam" id="1.10.340.70:FF:000001">
    <property type="entry name" value="Retrovirus-related Pol polyprotein from transposon gypsy-like Protein"/>
    <property type="match status" value="1"/>
</dbReference>
<evidence type="ECO:0000256" key="5">
    <source>
        <dbReference type="ARBA" id="ARBA00022695"/>
    </source>
</evidence>
<evidence type="ECO:0000256" key="3">
    <source>
        <dbReference type="ARBA" id="ARBA00022670"/>
    </source>
</evidence>
<dbReference type="CDD" id="cd01647">
    <property type="entry name" value="RT_LTR"/>
    <property type="match status" value="1"/>
</dbReference>
<keyword evidence="5" id="KW-0548">Nucleotidyltransferase</keyword>
<dbReference type="AlphaFoldDB" id="A0A6F9DK63"/>
<accession>A0A6F9DK63</accession>
<dbReference type="EC" id="3.1.26.4" evidence="2"/>
<dbReference type="GO" id="GO:0006508">
    <property type="term" value="P:proteolysis"/>
    <property type="evidence" value="ECO:0007669"/>
    <property type="project" value="UniProtKB-KW"/>
</dbReference>
<gene>
    <name evidence="14" type="primary">LOC108950853-001</name>
</gene>
<dbReference type="Gene3D" id="3.30.420.10">
    <property type="entry name" value="Ribonuclease H-like superfamily/Ribonuclease H"/>
    <property type="match status" value="1"/>
</dbReference>
<evidence type="ECO:0000259" key="12">
    <source>
        <dbReference type="PROSITE" id="PS50878"/>
    </source>
</evidence>
<organism evidence="14">
    <name type="scientific">Phallusia mammillata</name>
    <dbReference type="NCBI Taxonomy" id="59560"/>
    <lineage>
        <taxon>Eukaryota</taxon>
        <taxon>Metazoa</taxon>
        <taxon>Chordata</taxon>
        <taxon>Tunicata</taxon>
        <taxon>Ascidiacea</taxon>
        <taxon>Phlebobranchia</taxon>
        <taxon>Ascidiidae</taxon>
        <taxon>Phallusia</taxon>
    </lineage>
</organism>
<dbReference type="GO" id="GO:0008233">
    <property type="term" value="F:peptidase activity"/>
    <property type="evidence" value="ECO:0007669"/>
    <property type="project" value="UniProtKB-KW"/>
</dbReference>
<dbReference type="PANTHER" id="PTHR37984:SF15">
    <property type="entry name" value="INTEGRASE CATALYTIC DOMAIN-CONTAINING PROTEIN"/>
    <property type="match status" value="1"/>
</dbReference>
<dbReference type="PROSITE" id="PS50994">
    <property type="entry name" value="INTEGRASE"/>
    <property type="match status" value="1"/>
</dbReference>
<feature type="region of interest" description="Disordered" evidence="11">
    <location>
        <begin position="819"/>
        <end position="902"/>
    </location>
</feature>
<keyword evidence="4" id="KW-0808">Transferase</keyword>
<dbReference type="Gene3D" id="3.30.70.270">
    <property type="match status" value="1"/>
</dbReference>
<dbReference type="GO" id="GO:0003676">
    <property type="term" value="F:nucleic acid binding"/>
    <property type="evidence" value="ECO:0007669"/>
    <property type="project" value="InterPro"/>
</dbReference>
<dbReference type="InterPro" id="IPR043502">
    <property type="entry name" value="DNA/RNA_pol_sf"/>
</dbReference>
<dbReference type="PANTHER" id="PTHR37984">
    <property type="entry name" value="PROTEIN CBG26694"/>
    <property type="match status" value="1"/>
</dbReference>
<evidence type="ECO:0000256" key="10">
    <source>
        <dbReference type="ARBA" id="ARBA00039658"/>
    </source>
</evidence>
<protein>
    <recommendedName>
        <fullName evidence="10">Gypsy retrotransposon integrase-like protein 1</fullName>
        <ecNumber evidence="2">3.1.26.4</ecNumber>
    </recommendedName>
</protein>
<dbReference type="FunFam" id="3.30.420.10:FF:000032">
    <property type="entry name" value="Retrovirus-related Pol polyprotein from transposon 297-like Protein"/>
    <property type="match status" value="1"/>
</dbReference>
<evidence type="ECO:0000256" key="9">
    <source>
        <dbReference type="ARBA" id="ARBA00022918"/>
    </source>
</evidence>
<feature type="domain" description="Integrase catalytic" evidence="13">
    <location>
        <begin position="535"/>
        <end position="694"/>
    </location>
</feature>
<dbReference type="InterPro" id="IPR000477">
    <property type="entry name" value="RT_dom"/>
</dbReference>
<dbReference type="Pfam" id="PF17921">
    <property type="entry name" value="Integrase_H2C2"/>
    <property type="match status" value="1"/>
</dbReference>
<evidence type="ECO:0000256" key="6">
    <source>
        <dbReference type="ARBA" id="ARBA00022722"/>
    </source>
</evidence>
<dbReference type="GO" id="GO:0003964">
    <property type="term" value="F:RNA-directed DNA polymerase activity"/>
    <property type="evidence" value="ECO:0007669"/>
    <property type="project" value="UniProtKB-KW"/>
</dbReference>
<evidence type="ECO:0000256" key="8">
    <source>
        <dbReference type="ARBA" id="ARBA00022801"/>
    </source>
</evidence>
<dbReference type="Gene3D" id="1.10.340.70">
    <property type="match status" value="1"/>
</dbReference>
<dbReference type="InterPro" id="IPR036397">
    <property type="entry name" value="RNaseH_sf"/>
</dbReference>
<dbReference type="GO" id="GO:0004523">
    <property type="term" value="F:RNA-DNA hybrid ribonuclease activity"/>
    <property type="evidence" value="ECO:0007669"/>
    <property type="project" value="UniProtKB-EC"/>
</dbReference>
<evidence type="ECO:0000259" key="13">
    <source>
        <dbReference type="PROSITE" id="PS50994"/>
    </source>
</evidence>
<dbReference type="InterPro" id="IPR041588">
    <property type="entry name" value="Integrase_H2C2"/>
</dbReference>
<keyword evidence="9" id="KW-0695">RNA-directed DNA polymerase</keyword>
<evidence type="ECO:0000256" key="11">
    <source>
        <dbReference type="SAM" id="MobiDB-lite"/>
    </source>
</evidence>
<dbReference type="FunFam" id="3.10.10.10:FF:000007">
    <property type="entry name" value="Retrovirus-related Pol polyprotein from transposon 17.6-like Protein"/>
    <property type="match status" value="1"/>
</dbReference>
<dbReference type="SUPFAM" id="SSF56672">
    <property type="entry name" value="DNA/RNA polymerases"/>
    <property type="match status" value="1"/>
</dbReference>
<dbReference type="InterPro" id="IPR050951">
    <property type="entry name" value="Retrovirus_Pol_polyprotein"/>
</dbReference>
<dbReference type="Gene3D" id="3.10.10.10">
    <property type="entry name" value="HIV Type 1 Reverse Transcriptase, subunit A, domain 1"/>
    <property type="match status" value="1"/>
</dbReference>
<keyword evidence="8" id="KW-0378">Hydrolase</keyword>
<dbReference type="EMBL" id="LR787481">
    <property type="protein sequence ID" value="CAB3263343.1"/>
    <property type="molecule type" value="mRNA"/>
</dbReference>
<feature type="compositionally biased region" description="Acidic residues" evidence="11">
    <location>
        <begin position="861"/>
        <end position="882"/>
    </location>
</feature>
<sequence>MNVAFIGQSSHDKCVCRNAWRSQRLTDVCIVSQKGQDERVPNDGEHWQAVRDGVTIGSGTNSSQLNEVLNLLRRHQNAFSTISLDLGRTSISRHVIDTGDAPPVRQPPRHMAQTHKQQVENIIGEMREQGLIRPSTSPWSSSIVLVKKKSGELRFCVDYRQVNEVTKKNSYPIPRIDDSLDEMSGSVYFSTLDLKSGYWQIPMDERSREKTAFASHMGLFEFNVMPMGLCNSAASFQRLMRIVLQGIEWQGALAYLDDIIIYASFDEHMRRLEDVLLRLIKAGLTLKPSKCDLFKDEVRFLGHIVSKQDHSSIRWLWRSRELYGQCARWVEHLAAYHFEMSHRPGTKHSNADALSRVPEDDGFPYVIVDGGAQTEVFSVDLRDVSGYNLSTIVEAQHTDQHLKPVLSWVQRGIRPSFRNVKHLSAESRHFWSVFSKLTCRDNMLFIYDDCVTQASEEVTKPVVPISMREDVLTACHDMALGGGHLGIAKTLGKISERFYWFQWRKDTEAHCRRCNMCNMNKKPSTTIRAHLVPSQEVRPMQRIEIDVLGPLPLTRSGYQYVLVSCDLFTKYVRALPMRHQSAHETAGILFHRWLTVHGVPEIIHSDRGGNFESELFAELVRLMGCTKSRTTAYHPVGNGGVERNNRTIISMLRNYVQRDPKRWDEALSAVVASYNASRHESTGLSPHFLLTGHQLRLPADLISSRPTRATQPFVHLEALRSRLLLAEEVARETLEVQRQQMEQRYNKKIYGAPLREGDIVLLENTVVAKDGCRKFLQPYKGPFKIVATQGTVNHVIQDEQGAIQTVHYNRLKKVDMEYNRQEESGEENPTTENNVPQAGSHFWVPTANDNSAMQRATGREEVEDEGAEDEPVESEPSEDENHEDSGKGNAAPVDDDTGLGADIQNVAERLEDLRPRRNRRQTVFYPNV</sequence>
<feature type="domain" description="Reverse transcriptase" evidence="12">
    <location>
        <begin position="127"/>
        <end position="305"/>
    </location>
</feature>
<dbReference type="PROSITE" id="PS50878">
    <property type="entry name" value="RT_POL"/>
    <property type="match status" value="1"/>
</dbReference>
<dbReference type="InterPro" id="IPR012337">
    <property type="entry name" value="RNaseH-like_sf"/>
</dbReference>
<dbReference type="SUPFAM" id="SSF53098">
    <property type="entry name" value="Ribonuclease H-like"/>
    <property type="match status" value="1"/>
</dbReference>
<dbReference type="InterPro" id="IPR001584">
    <property type="entry name" value="Integrase_cat-core"/>
</dbReference>
<reference evidence="14" key="1">
    <citation type="submission" date="2020-04" db="EMBL/GenBank/DDBJ databases">
        <authorList>
            <person name="Neveu A P."/>
        </authorList>
    </citation>
    <scope>NUCLEOTIDE SEQUENCE</scope>
    <source>
        <tissue evidence="14">Whole embryo</tissue>
    </source>
</reference>
<dbReference type="Pfam" id="PF00665">
    <property type="entry name" value="rve"/>
    <property type="match status" value="1"/>
</dbReference>
<evidence type="ECO:0000256" key="7">
    <source>
        <dbReference type="ARBA" id="ARBA00022759"/>
    </source>
</evidence>
<evidence type="ECO:0000256" key="1">
    <source>
        <dbReference type="ARBA" id="ARBA00010879"/>
    </source>
</evidence>
<proteinExistence type="evidence at transcript level"/>
<evidence type="ECO:0000256" key="2">
    <source>
        <dbReference type="ARBA" id="ARBA00012180"/>
    </source>
</evidence>
<feature type="compositionally biased region" description="Polar residues" evidence="11">
    <location>
        <begin position="827"/>
        <end position="837"/>
    </location>
</feature>
<comment type="similarity">
    <text evidence="1">Belongs to the beta type-B retroviral polymerase family. HERV class-II K(HML-2) pol subfamily.</text>
</comment>
<dbReference type="GO" id="GO:0015074">
    <property type="term" value="P:DNA integration"/>
    <property type="evidence" value="ECO:0007669"/>
    <property type="project" value="InterPro"/>
</dbReference>
<dbReference type="Pfam" id="PF00078">
    <property type="entry name" value="RVT_1"/>
    <property type="match status" value="1"/>
</dbReference>
<dbReference type="InterPro" id="IPR043128">
    <property type="entry name" value="Rev_trsase/Diguanyl_cyclase"/>
</dbReference>
<evidence type="ECO:0000256" key="4">
    <source>
        <dbReference type="ARBA" id="ARBA00022679"/>
    </source>
</evidence>
<keyword evidence="6" id="KW-0540">Nuclease</keyword>